<evidence type="ECO:0000256" key="1">
    <source>
        <dbReference type="ARBA" id="ARBA00001966"/>
    </source>
</evidence>
<evidence type="ECO:0000256" key="6">
    <source>
        <dbReference type="ARBA" id="ARBA00023601"/>
    </source>
</evidence>
<sequence>MAIHASNGHLFTEAELIMSFEKRSVEFAPPTAFGSGTQDYELMPIRTRHLERNGQVLLTSCVGDHQIVSSNEYRLIVARELEKSTELFKNLRSRHMVCDSDSGPLFQAIEAQTRTRKNHVTQGPALHIFVLTLRCDHRCLYCQVTPQKLSACGFDMDWPTAQLALDRVFESRAEVLTIEFQGGEAALSFDLLCRIVEAGEERAAQEQRTVRFVITTTLHLLDPDQLAFCRDHSIELSTSLDGPDFVHNANRPNATRDSWQRTIVAIKRAGEICGKEHVSALTTVSRFSLPHARAIIDTYVEAGLETISLRPISPFGFAVKSVRKLGYTAQEFMQFYKEAIEYLIELNLQGIQLEETYASLLLTRILTPFPTSYVDLQSPAAAGHNVLVYNYDGGVYVSDEGRMLAEMGDDRFRMGTVKQSLADLQASPAMKIINTHGIAEELSGCRDCAFVPYCGADPVFHVATQGDPAGDRSTSEFCQRQTEYFELFFDYIAKNDRDTMSVFLSWITRKPLSDLVSARREAV</sequence>
<keyword evidence="2" id="KW-0949">S-adenosyl-L-methionine</keyword>
<evidence type="ECO:0000313" key="8">
    <source>
        <dbReference type="EMBL" id="SOC31111.1"/>
    </source>
</evidence>
<name>A0A285TY75_9PROT</name>
<protein>
    <submittedName>
        <fullName evidence="8">His-Xaa-Ser system radical SAM maturase HxsB</fullName>
    </submittedName>
</protein>
<organism evidence="8 9">
    <name type="scientific">Thalassospira xiamenensis</name>
    <dbReference type="NCBI Taxonomy" id="220697"/>
    <lineage>
        <taxon>Bacteria</taxon>
        <taxon>Pseudomonadati</taxon>
        <taxon>Pseudomonadota</taxon>
        <taxon>Alphaproteobacteria</taxon>
        <taxon>Rhodospirillales</taxon>
        <taxon>Thalassospiraceae</taxon>
        <taxon>Thalassospira</taxon>
    </lineage>
</organism>
<dbReference type="PANTHER" id="PTHR43273">
    <property type="entry name" value="ANAEROBIC SULFATASE-MATURATING ENZYME HOMOLOG ASLB-RELATED"/>
    <property type="match status" value="1"/>
</dbReference>
<evidence type="ECO:0000256" key="2">
    <source>
        <dbReference type="ARBA" id="ARBA00022691"/>
    </source>
</evidence>
<comment type="cofactor">
    <cofactor evidence="1">
        <name>[4Fe-4S] cluster</name>
        <dbReference type="ChEBI" id="CHEBI:49883"/>
    </cofactor>
</comment>
<evidence type="ECO:0000256" key="5">
    <source>
        <dbReference type="ARBA" id="ARBA00023014"/>
    </source>
</evidence>
<dbReference type="PANTHER" id="PTHR43273:SF3">
    <property type="entry name" value="ANAEROBIC SULFATASE-MATURATING ENZYME HOMOLOG ASLB-RELATED"/>
    <property type="match status" value="1"/>
</dbReference>
<proteinExistence type="inferred from homology"/>
<keyword evidence="5" id="KW-0411">Iron-sulfur</keyword>
<evidence type="ECO:0000313" key="9">
    <source>
        <dbReference type="Proteomes" id="UP000219068"/>
    </source>
</evidence>
<dbReference type="GO" id="GO:0016491">
    <property type="term" value="F:oxidoreductase activity"/>
    <property type="evidence" value="ECO:0007669"/>
    <property type="project" value="InterPro"/>
</dbReference>
<dbReference type="SFLD" id="SFLDG01384">
    <property type="entry name" value="thioether_bond_formation_requi"/>
    <property type="match status" value="1"/>
</dbReference>
<dbReference type="SFLD" id="SFLDS00029">
    <property type="entry name" value="Radical_SAM"/>
    <property type="match status" value="1"/>
</dbReference>
<dbReference type="RefSeq" id="WP_097053799.1">
    <property type="nucleotide sequence ID" value="NZ_OBMM01000013.1"/>
</dbReference>
<dbReference type="InterPro" id="IPR024023">
    <property type="entry name" value="rSAM_paired_HxsB"/>
</dbReference>
<dbReference type="EMBL" id="OBMM01000013">
    <property type="protein sequence ID" value="SOC31111.1"/>
    <property type="molecule type" value="Genomic_DNA"/>
</dbReference>
<dbReference type="CDD" id="cd01335">
    <property type="entry name" value="Radical_SAM"/>
    <property type="match status" value="1"/>
</dbReference>
<evidence type="ECO:0000259" key="7">
    <source>
        <dbReference type="Pfam" id="PF04055"/>
    </source>
</evidence>
<dbReference type="InterPro" id="IPR013785">
    <property type="entry name" value="Aldolase_TIM"/>
</dbReference>
<keyword evidence="4" id="KW-0408">Iron</keyword>
<evidence type="ECO:0000256" key="3">
    <source>
        <dbReference type="ARBA" id="ARBA00022723"/>
    </source>
</evidence>
<gene>
    <name evidence="8" type="ORF">SAMN05428964_11314</name>
</gene>
<dbReference type="AlphaFoldDB" id="A0A285TY75"/>
<reference evidence="8 9" key="1">
    <citation type="submission" date="2017-08" db="EMBL/GenBank/DDBJ databases">
        <authorList>
            <person name="de Groot N.N."/>
        </authorList>
    </citation>
    <scope>NUCLEOTIDE SEQUENCE [LARGE SCALE GENOMIC DNA]</scope>
    <source>
        <strain evidence="8 9">USBA 78</strain>
    </source>
</reference>
<feature type="domain" description="Radical SAM core" evidence="7">
    <location>
        <begin position="130"/>
        <end position="270"/>
    </location>
</feature>
<comment type="similarity">
    <text evidence="6">Belongs to the radical SAM superfamily. Anaerobic sulfatase-maturating enzyme family.</text>
</comment>
<evidence type="ECO:0000256" key="4">
    <source>
        <dbReference type="ARBA" id="ARBA00023004"/>
    </source>
</evidence>
<dbReference type="SUPFAM" id="SSF102114">
    <property type="entry name" value="Radical SAM enzymes"/>
    <property type="match status" value="1"/>
</dbReference>
<dbReference type="InterPro" id="IPR007197">
    <property type="entry name" value="rSAM"/>
</dbReference>
<accession>A0A285TY75</accession>
<dbReference type="Proteomes" id="UP000219068">
    <property type="component" value="Unassembled WGS sequence"/>
</dbReference>
<dbReference type="NCBIfam" id="TIGR03978">
    <property type="entry name" value="rSAM_paired_1"/>
    <property type="match status" value="1"/>
</dbReference>
<keyword evidence="3" id="KW-0479">Metal-binding</keyword>
<dbReference type="GO" id="GO:0046872">
    <property type="term" value="F:metal ion binding"/>
    <property type="evidence" value="ECO:0007669"/>
    <property type="project" value="UniProtKB-KW"/>
</dbReference>
<dbReference type="Pfam" id="PF04055">
    <property type="entry name" value="Radical_SAM"/>
    <property type="match status" value="1"/>
</dbReference>
<dbReference type="GO" id="GO:0051536">
    <property type="term" value="F:iron-sulfur cluster binding"/>
    <property type="evidence" value="ECO:0007669"/>
    <property type="project" value="UniProtKB-KW"/>
</dbReference>
<dbReference type="SFLD" id="SFLDG01386">
    <property type="entry name" value="main_SPASM_domain-containing"/>
    <property type="match status" value="1"/>
</dbReference>
<dbReference type="InterPro" id="IPR058240">
    <property type="entry name" value="rSAM_sf"/>
</dbReference>
<dbReference type="InterPro" id="IPR023867">
    <property type="entry name" value="Sulphatase_maturase_rSAM"/>
</dbReference>
<dbReference type="SFLD" id="SFLDG01067">
    <property type="entry name" value="SPASM/twitch_domain_containing"/>
    <property type="match status" value="1"/>
</dbReference>
<dbReference type="Gene3D" id="3.20.20.70">
    <property type="entry name" value="Aldolase class I"/>
    <property type="match status" value="1"/>
</dbReference>